<gene>
    <name evidence="3" type="ORF">A4R26_02750</name>
</gene>
<dbReference type="PANTHER" id="PTHR43510:SF1">
    <property type="entry name" value="AMINOTRANSFERASE FUNCTION, HYPOTHETICAL (EUROFUNG)"/>
    <property type="match status" value="1"/>
</dbReference>
<dbReference type="Gene3D" id="3.90.1150.10">
    <property type="entry name" value="Aspartate Aminotransferase, domain 1"/>
    <property type="match status" value="1"/>
</dbReference>
<keyword evidence="4" id="KW-1185">Reference proteome</keyword>
<dbReference type="InterPro" id="IPR004838">
    <property type="entry name" value="NHTrfase_class1_PyrdxlP-BS"/>
</dbReference>
<sequence length="369" mass="41349">MLYKRMPIEKESPEEKGYDTILHNLAESSVSDLMFSELNLQLGELKLEYIPHRGHNALRQMIGNDAGGLQKDQVLLTNGAAGALFIINTALLSPASHLIVIRPNYATNIEVPVTIGCSIGYIDLQLETGWRMNIPAIEAAITPATRLISITTPHNPTGMTMTQEELQALIAIAEKRDIYLLVDETYRDTCFKTPYPVAASLSKKVISVSSLSKAFGLPGLRMGWLITQDEELMEQFLAAKEMIYISNSALDEEAAFQFYRQKERFAAAINEKAMENYQRLATWLQQETSVEYVLPQGGVVCFPRFREPEGIDIPRFYDTLLKNHKTMVGPGHWFAMPDAYMRIGFGWPGKQAFEQGLLHISASIKASKL</sequence>
<comment type="caution">
    <text evidence="3">The sequence shown here is derived from an EMBL/GenBank/DDBJ whole genome shotgun (WGS) entry which is preliminary data.</text>
</comment>
<dbReference type="PROSITE" id="PS00105">
    <property type="entry name" value="AA_TRANSFER_CLASS_1"/>
    <property type="match status" value="1"/>
</dbReference>
<dbReference type="Gene3D" id="3.40.640.10">
    <property type="entry name" value="Type I PLP-dependent aspartate aminotransferase-like (Major domain)"/>
    <property type="match status" value="1"/>
</dbReference>
<dbReference type="Pfam" id="PF00155">
    <property type="entry name" value="Aminotran_1_2"/>
    <property type="match status" value="1"/>
</dbReference>
<dbReference type="CDD" id="cd00609">
    <property type="entry name" value="AAT_like"/>
    <property type="match status" value="1"/>
</dbReference>
<dbReference type="EMBL" id="LWBP01000188">
    <property type="protein sequence ID" value="OQP58394.1"/>
    <property type="molecule type" value="Genomic_DNA"/>
</dbReference>
<dbReference type="PANTHER" id="PTHR43510">
    <property type="entry name" value="AMINOTRANSFERASE FUNCTION, HYPOTHETICAL (EUROFUNG)"/>
    <property type="match status" value="1"/>
</dbReference>
<feature type="domain" description="Aminotransferase class I/classII large" evidence="2">
    <location>
        <begin position="47"/>
        <end position="345"/>
    </location>
</feature>
<dbReference type="SUPFAM" id="SSF53383">
    <property type="entry name" value="PLP-dependent transferases"/>
    <property type="match status" value="1"/>
</dbReference>
<dbReference type="InterPro" id="IPR015421">
    <property type="entry name" value="PyrdxlP-dep_Trfase_major"/>
</dbReference>
<reference evidence="4" key="1">
    <citation type="submission" date="2016-04" db="EMBL/GenBank/DDBJ databases">
        <authorList>
            <person name="Chen L."/>
            <person name="Zhuang W."/>
            <person name="Wang G."/>
        </authorList>
    </citation>
    <scope>NUCLEOTIDE SEQUENCE [LARGE SCALE GENOMIC DNA]</scope>
    <source>
        <strain evidence="4">208</strain>
    </source>
</reference>
<comment type="similarity">
    <text evidence="1">Belongs to the class-I pyridoxal-phosphate-dependent aminotransferase family.</text>
</comment>
<dbReference type="Proteomes" id="UP000192276">
    <property type="component" value="Unassembled WGS sequence"/>
</dbReference>
<proteinExistence type="inferred from homology"/>
<keyword evidence="1 3" id="KW-0808">Transferase</keyword>
<evidence type="ECO:0000313" key="4">
    <source>
        <dbReference type="Proteomes" id="UP000192276"/>
    </source>
</evidence>
<dbReference type="EC" id="2.6.1.-" evidence="1"/>
<keyword evidence="1 3" id="KW-0032">Aminotransferase</keyword>
<evidence type="ECO:0000259" key="2">
    <source>
        <dbReference type="Pfam" id="PF00155"/>
    </source>
</evidence>
<protein>
    <recommendedName>
        <fullName evidence="1">Aminotransferase</fullName>
        <ecNumber evidence="1">2.6.1.-</ecNumber>
    </recommendedName>
</protein>
<evidence type="ECO:0000256" key="1">
    <source>
        <dbReference type="RuleBase" id="RU000481"/>
    </source>
</evidence>
<dbReference type="RefSeq" id="WP_081165544.1">
    <property type="nucleotide sequence ID" value="NZ_LWBP01000188.1"/>
</dbReference>
<dbReference type="InterPro" id="IPR004839">
    <property type="entry name" value="Aminotransferase_I/II_large"/>
</dbReference>
<dbReference type="STRING" id="550983.A4R26_02750"/>
<accession>A0A1V9FJ49</accession>
<organism evidence="3 4">
    <name type="scientific">Niastella populi</name>
    <dbReference type="NCBI Taxonomy" id="550983"/>
    <lineage>
        <taxon>Bacteria</taxon>
        <taxon>Pseudomonadati</taxon>
        <taxon>Bacteroidota</taxon>
        <taxon>Chitinophagia</taxon>
        <taxon>Chitinophagales</taxon>
        <taxon>Chitinophagaceae</taxon>
        <taxon>Niastella</taxon>
    </lineage>
</organism>
<dbReference type="GO" id="GO:0030170">
    <property type="term" value="F:pyridoxal phosphate binding"/>
    <property type="evidence" value="ECO:0007669"/>
    <property type="project" value="InterPro"/>
</dbReference>
<evidence type="ECO:0000313" key="3">
    <source>
        <dbReference type="EMBL" id="OQP58394.1"/>
    </source>
</evidence>
<dbReference type="GO" id="GO:0008483">
    <property type="term" value="F:transaminase activity"/>
    <property type="evidence" value="ECO:0007669"/>
    <property type="project" value="UniProtKB-KW"/>
</dbReference>
<dbReference type="InterPro" id="IPR015424">
    <property type="entry name" value="PyrdxlP-dep_Trfase"/>
</dbReference>
<dbReference type="InterPro" id="IPR015422">
    <property type="entry name" value="PyrdxlP-dep_Trfase_small"/>
</dbReference>
<dbReference type="AlphaFoldDB" id="A0A1V9FJ49"/>
<dbReference type="OrthoDB" id="9802872at2"/>
<comment type="cofactor">
    <cofactor evidence="1">
        <name>pyridoxal 5'-phosphate</name>
        <dbReference type="ChEBI" id="CHEBI:597326"/>
    </cofactor>
</comment>
<name>A0A1V9FJ49_9BACT</name>